<reference evidence="1" key="1">
    <citation type="submission" date="2018-02" db="EMBL/GenBank/DDBJ databases">
        <title>Rhizophora mucronata_Transcriptome.</title>
        <authorList>
            <person name="Meera S.P."/>
            <person name="Sreeshan A."/>
            <person name="Augustine A."/>
        </authorList>
    </citation>
    <scope>NUCLEOTIDE SEQUENCE</scope>
    <source>
        <tissue evidence="1">Leaf</tissue>
    </source>
</reference>
<dbReference type="EMBL" id="GGEC01082323">
    <property type="protein sequence ID" value="MBX62807.1"/>
    <property type="molecule type" value="Transcribed_RNA"/>
</dbReference>
<name>A0A2P2Q749_RHIMU</name>
<evidence type="ECO:0000313" key="1">
    <source>
        <dbReference type="EMBL" id="MBX62807.1"/>
    </source>
</evidence>
<proteinExistence type="predicted"/>
<dbReference type="AlphaFoldDB" id="A0A2P2Q749"/>
<protein>
    <submittedName>
        <fullName evidence="1">Uncharacterized protein</fullName>
    </submittedName>
</protein>
<accession>A0A2P2Q749</accession>
<sequence>MQHMNSNFCLDFHFGVFYNQKCGSSKFWFIVLTKALLFYLDWFEQQPKV</sequence>
<organism evidence="1">
    <name type="scientific">Rhizophora mucronata</name>
    <name type="common">Asiatic mangrove</name>
    <dbReference type="NCBI Taxonomy" id="61149"/>
    <lineage>
        <taxon>Eukaryota</taxon>
        <taxon>Viridiplantae</taxon>
        <taxon>Streptophyta</taxon>
        <taxon>Embryophyta</taxon>
        <taxon>Tracheophyta</taxon>
        <taxon>Spermatophyta</taxon>
        <taxon>Magnoliopsida</taxon>
        <taxon>eudicotyledons</taxon>
        <taxon>Gunneridae</taxon>
        <taxon>Pentapetalae</taxon>
        <taxon>rosids</taxon>
        <taxon>fabids</taxon>
        <taxon>Malpighiales</taxon>
        <taxon>Rhizophoraceae</taxon>
        <taxon>Rhizophora</taxon>
    </lineage>
</organism>